<dbReference type="EMBL" id="JAYJJU010000056">
    <property type="protein sequence ID" value="MEB3035129.1"/>
    <property type="molecule type" value="Genomic_DNA"/>
</dbReference>
<reference evidence="1 2" key="1">
    <citation type="submission" date="2023-12" db="EMBL/GenBank/DDBJ databases">
        <title>Description of new species of Mycobacterium terrae complex isolated from sewage at the Sao Paulo Zoological Park Foundation in Brazil.</title>
        <authorList>
            <person name="Romagnoli C.L."/>
            <person name="Conceicao E.C."/>
            <person name="Machado E."/>
            <person name="Barreto L.B.P.F."/>
            <person name="Sharma A."/>
            <person name="Silva N.M."/>
            <person name="Marques L.E."/>
            <person name="Juliana M.A."/>
            <person name="Lourenco M.C.S."/>
            <person name="Digiampietri L.A."/>
            <person name="Suffys P.N."/>
            <person name="Viana-Niero C."/>
        </authorList>
    </citation>
    <scope>NUCLEOTIDE SEQUENCE [LARGE SCALE GENOMIC DNA]</scope>
    <source>
        <strain evidence="1 2">MYC340</strain>
    </source>
</reference>
<accession>A0ABU5Y4I0</accession>
<name>A0ABU5Y4I0_9MYCO</name>
<evidence type="ECO:0000313" key="2">
    <source>
        <dbReference type="Proteomes" id="UP001298593"/>
    </source>
</evidence>
<keyword evidence="2" id="KW-1185">Reference proteome</keyword>
<comment type="caution">
    <text evidence="1">The sequence shown here is derived from an EMBL/GenBank/DDBJ whole genome shotgun (WGS) entry which is preliminary data.</text>
</comment>
<protein>
    <submittedName>
        <fullName evidence="1">Uncharacterized protein</fullName>
    </submittedName>
</protein>
<organism evidence="1 2">
    <name type="scientific">[Mycobacterium] nativiensis</name>
    <dbReference type="NCBI Taxonomy" id="2855503"/>
    <lineage>
        <taxon>Bacteria</taxon>
        <taxon>Bacillati</taxon>
        <taxon>Actinomycetota</taxon>
        <taxon>Actinomycetes</taxon>
        <taxon>Mycobacteriales</taxon>
        <taxon>Mycobacteriaceae</taxon>
        <taxon>Mycolicibacter</taxon>
    </lineage>
</organism>
<dbReference type="Proteomes" id="UP001298593">
    <property type="component" value="Unassembled WGS sequence"/>
</dbReference>
<sequence>MDDGKQVRAMAEHQFTVVVKGGTREEACAFMQALFYDDATEAPTMVGHLLDRFVGEESSVGWTLNI</sequence>
<gene>
    <name evidence="1" type="ORF">KV113_26680</name>
</gene>
<evidence type="ECO:0000313" key="1">
    <source>
        <dbReference type="EMBL" id="MEB3035129.1"/>
    </source>
</evidence>
<proteinExistence type="predicted"/>
<dbReference type="RefSeq" id="WP_329780585.1">
    <property type="nucleotide sequence ID" value="NZ_JAYJJU010000056.1"/>
</dbReference>